<evidence type="ECO:0000313" key="3">
    <source>
        <dbReference type="EMBL" id="MBB4006709.1"/>
    </source>
</evidence>
<dbReference type="PANTHER" id="PTHR23028">
    <property type="entry name" value="ACETYLTRANSFERASE"/>
    <property type="match status" value="1"/>
</dbReference>
<organism evidence="3 4">
    <name type="scientific">Allorhizobium taibaishanense</name>
    <dbReference type="NCBI Taxonomy" id="887144"/>
    <lineage>
        <taxon>Bacteria</taxon>
        <taxon>Pseudomonadati</taxon>
        <taxon>Pseudomonadota</taxon>
        <taxon>Alphaproteobacteria</taxon>
        <taxon>Hyphomicrobiales</taxon>
        <taxon>Rhizobiaceae</taxon>
        <taxon>Rhizobium/Agrobacterium group</taxon>
        <taxon>Allorhizobium</taxon>
    </lineage>
</organism>
<comment type="caution">
    <text evidence="3">The sequence shown here is derived from an EMBL/GenBank/DDBJ whole genome shotgun (WGS) entry which is preliminary data.</text>
</comment>
<keyword evidence="1" id="KW-1133">Transmembrane helix</keyword>
<feature type="transmembrane region" description="Helical" evidence="1">
    <location>
        <begin position="21"/>
        <end position="41"/>
    </location>
</feature>
<dbReference type="EMBL" id="JACIED010000001">
    <property type="protein sequence ID" value="MBB4006709.1"/>
    <property type="molecule type" value="Genomic_DNA"/>
</dbReference>
<protein>
    <submittedName>
        <fullName evidence="3">Peptidoglycan/LPS O-acetylase OafA/YrhL</fullName>
    </submittedName>
</protein>
<feature type="transmembrane region" description="Helical" evidence="1">
    <location>
        <begin position="185"/>
        <end position="209"/>
    </location>
</feature>
<dbReference type="RefSeq" id="WP_083943326.1">
    <property type="nucleotide sequence ID" value="NZ_JACIED010000001.1"/>
</dbReference>
<feature type="transmembrane region" description="Helical" evidence="1">
    <location>
        <begin position="85"/>
        <end position="104"/>
    </location>
</feature>
<feature type="transmembrane region" description="Helical" evidence="1">
    <location>
        <begin position="253"/>
        <end position="273"/>
    </location>
</feature>
<evidence type="ECO:0000256" key="1">
    <source>
        <dbReference type="SAM" id="Phobius"/>
    </source>
</evidence>
<dbReference type="Pfam" id="PF01757">
    <property type="entry name" value="Acyl_transf_3"/>
    <property type="match status" value="1"/>
</dbReference>
<name>A0A7W6MT34_9HYPH</name>
<accession>A0A7W6MT34</accession>
<dbReference type="Proteomes" id="UP000544107">
    <property type="component" value="Unassembled WGS sequence"/>
</dbReference>
<dbReference type="AlphaFoldDB" id="A0A7W6MT34"/>
<feature type="domain" description="Acyltransferase 3" evidence="2">
    <location>
        <begin position="13"/>
        <end position="337"/>
    </location>
</feature>
<evidence type="ECO:0000259" key="2">
    <source>
        <dbReference type="Pfam" id="PF01757"/>
    </source>
</evidence>
<reference evidence="3 4" key="1">
    <citation type="submission" date="2020-08" db="EMBL/GenBank/DDBJ databases">
        <title>Genomic Encyclopedia of Type Strains, Phase IV (KMG-IV): sequencing the most valuable type-strain genomes for metagenomic binning, comparative biology and taxonomic classification.</title>
        <authorList>
            <person name="Goeker M."/>
        </authorList>
    </citation>
    <scope>NUCLEOTIDE SEQUENCE [LARGE SCALE GENOMIC DNA]</scope>
    <source>
        <strain evidence="3 4">DSM 100021</strain>
    </source>
</reference>
<feature type="transmembrane region" description="Helical" evidence="1">
    <location>
        <begin position="320"/>
        <end position="337"/>
    </location>
</feature>
<feature type="transmembrane region" description="Helical" evidence="1">
    <location>
        <begin position="230"/>
        <end position="247"/>
    </location>
</feature>
<feature type="transmembrane region" description="Helical" evidence="1">
    <location>
        <begin position="294"/>
        <end position="314"/>
    </location>
</feature>
<dbReference type="InterPro" id="IPR050879">
    <property type="entry name" value="Acyltransferase_3"/>
</dbReference>
<keyword evidence="1" id="KW-0812">Transmembrane</keyword>
<dbReference type="InterPro" id="IPR002656">
    <property type="entry name" value="Acyl_transf_3_dom"/>
</dbReference>
<gene>
    <name evidence="3" type="ORF">GGQ71_000945</name>
</gene>
<dbReference type="OrthoDB" id="9796461at2"/>
<evidence type="ECO:0000313" key="4">
    <source>
        <dbReference type="Proteomes" id="UP000544107"/>
    </source>
</evidence>
<feature type="transmembrane region" description="Helical" evidence="1">
    <location>
        <begin position="47"/>
        <end position="64"/>
    </location>
</feature>
<sequence>MMQNKSSESFKIKSLEGLRGFMAWWVVAGHISLSFGWHIPIIDRNTLAVDVFIILSGFVIARLIDRKAEPLGIYIVRRGFRLFPLYLVVLAVSTLLLGVQVAAWQDIPFDTPANANRLYLAQQGLDSLGQQLLVHVPLLQGVIPGQVLDSAPYTIVGQAWSISMEWQFYLLAPFFLWCLAKRQRWLIGIATFLALILMTDLLPGGFIGYKIARFGVGICSYLAFDRRHEWRGWAAAALGFAAIGIAREGITQLLPLSLWAMVLMSAAAPAHSVMHLPARLLGKRLPAHLGEISYSIYLVHMIPLYVSIMVLTRLGVSSTVLQIAVPIVTVVASYGLARLTYRLIEKPGIQLGARLTAAPVFGTRREA</sequence>
<proteinExistence type="predicted"/>
<dbReference type="GO" id="GO:0016747">
    <property type="term" value="F:acyltransferase activity, transferring groups other than amino-acyl groups"/>
    <property type="evidence" value="ECO:0007669"/>
    <property type="project" value="InterPro"/>
</dbReference>
<keyword evidence="1" id="KW-0472">Membrane</keyword>